<dbReference type="GO" id="GO:0005737">
    <property type="term" value="C:cytoplasm"/>
    <property type="evidence" value="ECO:0007669"/>
    <property type="project" value="UniProtKB-SubCell"/>
</dbReference>
<proteinExistence type="inferred from homology"/>
<dbReference type="NCBIfam" id="NF008220">
    <property type="entry name" value="PRK10991.1"/>
    <property type="match status" value="1"/>
</dbReference>
<keyword evidence="6 7" id="KW-0119">Carbohydrate metabolism</keyword>
<dbReference type="Pfam" id="PF07882">
    <property type="entry name" value="Fucose_iso_N2"/>
    <property type="match status" value="1"/>
</dbReference>
<dbReference type="InterPro" id="IPR038391">
    <property type="entry name" value="Fucose_iso_dom1_sf"/>
</dbReference>
<dbReference type="InterPro" id="IPR038393">
    <property type="entry name" value="Fuc_iso_dom3_sf"/>
</dbReference>
<keyword evidence="4 7" id="KW-0413">Isomerase</keyword>
<sequence length="594" mass="65687">MGENRFIGEFPKIGIRPTVDGRRRGVRESIEDHAIGLANAVAQFLSENLKYSNGESVQCVVADTCIGGVAEAAACAEKFRREGVGVSITVTPSWCYGIETMDMDPHIPKAVWGFNGTERPGAVYLAAVLAAHNHKGLPAFGIYGRDVQDLGDTTIPGDVQEKLLKFAKAGLAVATLRGKSYLSMGSVSMGIAGSIVKDDFFQEYLGMRNEYVESVEFLRRMELEIFDKEEYEKAYKWVKEHFVFGEDINEPKGQRTAEQKEKDLQTSIKMAIIARDLMIGNEKLAEQGWVEEACGHNALIAGFQGQRQWTDHYPNGDFMEAILNSSFDWNGKRAPYILATENDCMNGVTMAFGHLLTNTAQVFADVRTYWSPDAVKRVTGKVPTGKAQGGFIHLINSGPAALDGTGQQKIDGNPAIKPFWDITDDEMMACIKNTQLRPGNTGYFRGGGYSTDFTTKGDMPVTISRLNYIKGLGPVLQIAEGYTVELGDEMHDSLDLRTDPTWPTTWFVPNLTGEGAFKDVYSVMNNWGSNHCVVTYGHVGSEFMTLASMLRIPVNMHNVSSESIYRPSAWNMFGTQESEQADFRACQNFGPLYK</sequence>
<dbReference type="PANTHER" id="PTHR37840">
    <property type="entry name" value="L-FUCOSE ISOMERASE"/>
    <property type="match status" value="1"/>
</dbReference>
<dbReference type="PANTHER" id="PTHR37840:SF1">
    <property type="entry name" value="L-FUCOSE ISOMERASE"/>
    <property type="match status" value="1"/>
</dbReference>
<dbReference type="HAMAP" id="MF_01254">
    <property type="entry name" value="Fucose_iso"/>
    <property type="match status" value="1"/>
</dbReference>
<evidence type="ECO:0000256" key="1">
    <source>
        <dbReference type="ARBA" id="ARBA00022490"/>
    </source>
</evidence>
<dbReference type="RefSeq" id="WP_036198101.1">
    <property type="nucleotide sequence ID" value="NZ_AVCY01000017.1"/>
</dbReference>
<organism evidence="11 12">
    <name type="scientific">Ureibacillus sinduriensis BLB-1 = JCM 15800</name>
    <dbReference type="NCBI Taxonomy" id="1384057"/>
    <lineage>
        <taxon>Bacteria</taxon>
        <taxon>Bacillati</taxon>
        <taxon>Bacillota</taxon>
        <taxon>Bacilli</taxon>
        <taxon>Bacillales</taxon>
        <taxon>Caryophanaceae</taxon>
        <taxon>Ureibacillus</taxon>
    </lineage>
</organism>
<keyword evidence="3 7" id="KW-0464">Manganese</keyword>
<dbReference type="InterPro" id="IPR009015">
    <property type="entry name" value="Fucose_isomerase_N/cen_sf"/>
</dbReference>
<dbReference type="EC" id="5.3.1.25" evidence="7"/>
<keyword evidence="1 7" id="KW-0963">Cytoplasm</keyword>
<comment type="pathway">
    <text evidence="7">Carbohydrate degradation; L-fucose degradation; L-lactaldehyde and glycerone phosphate from L-fucose: step 1/3.</text>
</comment>
<feature type="binding site" evidence="7">
    <location>
        <position position="531"/>
    </location>
    <ligand>
        <name>Mn(2+)</name>
        <dbReference type="ChEBI" id="CHEBI:29035"/>
    </ligand>
</feature>
<dbReference type="Gene3D" id="3.40.50.1070">
    <property type="match status" value="1"/>
</dbReference>
<evidence type="ECO:0000256" key="6">
    <source>
        <dbReference type="ARBA" id="ARBA00023277"/>
    </source>
</evidence>
<dbReference type="GO" id="GO:0030145">
    <property type="term" value="F:manganese ion binding"/>
    <property type="evidence" value="ECO:0007669"/>
    <property type="project" value="UniProtKB-UniRule"/>
</dbReference>
<evidence type="ECO:0000313" key="11">
    <source>
        <dbReference type="EMBL" id="KGR77335.1"/>
    </source>
</evidence>
<dbReference type="NCBIfam" id="TIGR01089">
    <property type="entry name" value="fucI"/>
    <property type="match status" value="1"/>
</dbReference>
<protein>
    <recommendedName>
        <fullName evidence="7">L-fucose isomerase</fullName>
        <shortName evidence="7">FucIase</shortName>
        <ecNumber evidence="7">5.3.1.25</ecNumber>
    </recommendedName>
    <alternativeName>
        <fullName evidence="7">6-deoxy-L-galactose isomerase</fullName>
    </alternativeName>
</protein>
<evidence type="ECO:0000259" key="9">
    <source>
        <dbReference type="Pfam" id="PF07881"/>
    </source>
</evidence>
<dbReference type="GO" id="GO:0019571">
    <property type="term" value="P:D-arabinose catabolic process"/>
    <property type="evidence" value="ECO:0007669"/>
    <property type="project" value="TreeGrafter"/>
</dbReference>
<dbReference type="InterPro" id="IPR004216">
    <property type="entry name" value="Fuc/Ara_isomerase_C"/>
</dbReference>
<dbReference type="STRING" id="1384057.CD33_03280"/>
<dbReference type="InterPro" id="IPR012889">
    <property type="entry name" value="Fucose_isomerase_N2"/>
</dbReference>
<dbReference type="InterPro" id="IPR015888">
    <property type="entry name" value="Fuc_isomerase_C"/>
</dbReference>
<dbReference type="AlphaFoldDB" id="A0A0A3I1J1"/>
<comment type="caution">
    <text evidence="11">The sequence shown here is derived from an EMBL/GenBank/DDBJ whole genome shotgun (WGS) entry which is preliminary data.</text>
</comment>
<gene>
    <name evidence="7 11" type="primary">fucI</name>
    <name evidence="11" type="ORF">CD33_03280</name>
</gene>
<comment type="catalytic activity">
    <reaction evidence="7">
        <text>L-fucose = L-fuculose</text>
        <dbReference type="Rhea" id="RHEA:17233"/>
        <dbReference type="ChEBI" id="CHEBI:2181"/>
        <dbReference type="ChEBI" id="CHEBI:17617"/>
        <dbReference type="EC" id="5.3.1.25"/>
    </reaction>
</comment>
<keyword evidence="2 7" id="KW-0479">Metal-binding</keyword>
<dbReference type="SUPFAM" id="SSF53743">
    <property type="entry name" value="FucI/AraA N-terminal and middle domains"/>
    <property type="match status" value="1"/>
</dbReference>
<evidence type="ECO:0000256" key="3">
    <source>
        <dbReference type="ARBA" id="ARBA00023211"/>
    </source>
</evidence>
<evidence type="ECO:0000256" key="4">
    <source>
        <dbReference type="ARBA" id="ARBA00023235"/>
    </source>
</evidence>
<dbReference type="GO" id="GO:0008790">
    <property type="term" value="F:arabinose isomerase activity"/>
    <property type="evidence" value="ECO:0007669"/>
    <property type="project" value="TreeGrafter"/>
</dbReference>
<dbReference type="SUPFAM" id="SSF50443">
    <property type="entry name" value="FucI/AraA C-terminal domain-like"/>
    <property type="match status" value="1"/>
</dbReference>
<name>A0A0A3I1J1_9BACL</name>
<dbReference type="Gene3D" id="3.20.14.10">
    <property type="entry name" value="L-fucose/L-arabinose isomerase, C-terminal"/>
    <property type="match status" value="1"/>
</dbReference>
<dbReference type="Proteomes" id="UP000030408">
    <property type="component" value="Unassembled WGS sequence"/>
</dbReference>
<dbReference type="GO" id="GO:0042355">
    <property type="term" value="P:L-fucose catabolic process"/>
    <property type="evidence" value="ECO:0007669"/>
    <property type="project" value="UniProtKB-UniRule"/>
</dbReference>
<dbReference type="InterPro" id="IPR005763">
    <property type="entry name" value="Fucose_isomerase"/>
</dbReference>
<dbReference type="UniPathway" id="UPA00563">
    <property type="reaction ID" value="UER00624"/>
</dbReference>
<evidence type="ECO:0000256" key="5">
    <source>
        <dbReference type="ARBA" id="ARBA00023253"/>
    </source>
</evidence>
<dbReference type="Pfam" id="PF02952">
    <property type="entry name" value="Fucose_iso_C"/>
    <property type="match status" value="1"/>
</dbReference>
<feature type="domain" description="L-fucose isomerase C-terminal" evidence="8">
    <location>
        <begin position="394"/>
        <end position="557"/>
    </location>
</feature>
<comment type="similarity">
    <text evidence="7">Belongs to the L-fucose isomerase family.</text>
</comment>
<keyword evidence="12" id="KW-1185">Reference proteome</keyword>
<comment type="cofactor">
    <cofactor evidence="7">
        <name>Mn(2+)</name>
        <dbReference type="ChEBI" id="CHEBI:29035"/>
    </cofactor>
</comment>
<dbReference type="OrthoDB" id="9760430at2"/>
<comment type="subcellular location">
    <subcellularLocation>
        <location evidence="7">Cytoplasm</location>
    </subcellularLocation>
</comment>
<feature type="domain" description="L-fucose isomerase N-terminal-1" evidence="9">
    <location>
        <begin position="11"/>
        <end position="178"/>
    </location>
</feature>
<evidence type="ECO:0000313" key="12">
    <source>
        <dbReference type="Proteomes" id="UP000030408"/>
    </source>
</evidence>
<dbReference type="EMBL" id="JPVO01000039">
    <property type="protein sequence ID" value="KGR77335.1"/>
    <property type="molecule type" value="Genomic_DNA"/>
</dbReference>
<feature type="binding site" evidence="7">
    <location>
        <position position="341"/>
    </location>
    <ligand>
        <name>Mn(2+)</name>
        <dbReference type="ChEBI" id="CHEBI:29035"/>
    </ligand>
</feature>
<dbReference type="Gene3D" id="3.40.275.10">
    <property type="entry name" value="L-fucose Isomerase, Chain A, domain 2"/>
    <property type="match status" value="1"/>
</dbReference>
<evidence type="ECO:0000256" key="7">
    <source>
        <dbReference type="HAMAP-Rule" id="MF_01254"/>
    </source>
</evidence>
<feature type="binding site" evidence="7">
    <location>
        <position position="365"/>
    </location>
    <ligand>
        <name>Mn(2+)</name>
        <dbReference type="ChEBI" id="CHEBI:29035"/>
    </ligand>
</feature>
<evidence type="ECO:0000259" key="10">
    <source>
        <dbReference type="Pfam" id="PF07882"/>
    </source>
</evidence>
<keyword evidence="5 7" id="KW-0294">Fucose metabolism</keyword>
<dbReference type="GO" id="GO:0008736">
    <property type="term" value="F:L-fucose isomerase activity"/>
    <property type="evidence" value="ECO:0007669"/>
    <property type="project" value="UniProtKB-UniRule"/>
</dbReference>
<feature type="active site" description="Proton acceptor" evidence="7">
    <location>
        <position position="341"/>
    </location>
</feature>
<evidence type="ECO:0000256" key="2">
    <source>
        <dbReference type="ARBA" id="ARBA00022723"/>
    </source>
</evidence>
<dbReference type="eggNOG" id="COG2407">
    <property type="taxonomic scope" value="Bacteria"/>
</dbReference>
<evidence type="ECO:0000259" key="8">
    <source>
        <dbReference type="Pfam" id="PF02952"/>
    </source>
</evidence>
<reference evidence="11 12" key="1">
    <citation type="submission" date="2014-02" db="EMBL/GenBank/DDBJ databases">
        <title>Draft genome sequence of Lysinibacillus sinduriensis JCM 15800.</title>
        <authorList>
            <person name="Zhang F."/>
            <person name="Wang G."/>
            <person name="Zhang L."/>
        </authorList>
    </citation>
    <scope>NUCLEOTIDE SEQUENCE [LARGE SCALE GENOMIC DNA]</scope>
    <source>
        <strain evidence="11 12">JCM 15800</strain>
    </source>
</reference>
<feature type="domain" description="L-fucose isomerase N-terminal-2" evidence="10">
    <location>
        <begin position="179"/>
        <end position="358"/>
    </location>
</feature>
<accession>A0A0A3I1J1</accession>
<feature type="active site" description="Proton acceptor" evidence="7">
    <location>
        <position position="365"/>
    </location>
</feature>
<dbReference type="InterPro" id="IPR038392">
    <property type="entry name" value="Fucose_isomerase_dom2_sf"/>
</dbReference>
<dbReference type="InterPro" id="IPR012888">
    <property type="entry name" value="Fucose_iso_N1"/>
</dbReference>
<comment type="function">
    <text evidence="7">Converts the aldose L-fucose into the corresponding ketose L-fuculose.</text>
</comment>
<dbReference type="Pfam" id="PF07881">
    <property type="entry name" value="Fucose_iso_N1"/>
    <property type="match status" value="1"/>
</dbReference>